<feature type="non-terminal residue" evidence="3">
    <location>
        <position position="1"/>
    </location>
</feature>
<reference evidence="3" key="1">
    <citation type="submission" date="2018-05" db="EMBL/GenBank/DDBJ databases">
        <authorList>
            <person name="Lanie J.A."/>
            <person name="Ng W.-L."/>
            <person name="Kazmierczak K.M."/>
            <person name="Andrzejewski T.M."/>
            <person name="Davidsen T.M."/>
            <person name="Wayne K.J."/>
            <person name="Tettelin H."/>
            <person name="Glass J.I."/>
            <person name="Rusch D."/>
            <person name="Podicherti R."/>
            <person name="Tsui H.-C.T."/>
            <person name="Winkler M.E."/>
        </authorList>
    </citation>
    <scope>NUCLEOTIDE SEQUENCE</scope>
</reference>
<dbReference type="InterPro" id="IPR036938">
    <property type="entry name" value="PAP2/HPO_sf"/>
</dbReference>
<dbReference type="SUPFAM" id="SSF48317">
    <property type="entry name" value="Acid phosphatase/Vanadium-dependent haloperoxidase"/>
    <property type="match status" value="1"/>
</dbReference>
<accession>A0A381XP71</accession>
<dbReference type="Gene3D" id="1.20.144.10">
    <property type="entry name" value="Phosphatidic acid phosphatase type 2/haloperoxidase"/>
    <property type="match status" value="1"/>
</dbReference>
<feature type="transmembrane region" description="Helical" evidence="1">
    <location>
        <begin position="73"/>
        <end position="92"/>
    </location>
</feature>
<sequence length="377" mass="42655">VNLTSNQADTKADPRFFIVRGILLISVLLIFLVVFTLWGEANDVDRRFSAQFFSTGNGWFLADSFPWNWLYDYGVAPGIVLSILCFVSWIFSRTDPARAALRPYLLICTLTPFIASVLVVNVVLKDHTGRPRPREITQFNGAWEYKPVLKAGLPGRGHSFPCGHCSIAFTLTSGIVFWRRSRKFALSSLSVGLAYGILMSIARIAQGGHFLSDALWSLGIVWLTLMALYYFVFQPPRTENNPVSAFSKQQKWKITGGTAIVLAILALFVWTRRPFYKDHNGSFNISTGIKQLNLHLPEKWKLGQPVFDQRDNGKFQLIIQGFAPPHTTHYLSFTTVTEESAITLQFNENIVGYHRDFEKILVLRLPEHIKVNINSIP</sequence>
<gene>
    <name evidence="3" type="ORF">METZ01_LOCUS119428</name>
</gene>
<protein>
    <recommendedName>
        <fullName evidence="2">Phosphatidic acid phosphatase type 2/haloperoxidase domain-containing protein</fullName>
    </recommendedName>
</protein>
<evidence type="ECO:0000256" key="1">
    <source>
        <dbReference type="SAM" id="Phobius"/>
    </source>
</evidence>
<dbReference type="CDD" id="cd03396">
    <property type="entry name" value="PAP2_like_6"/>
    <property type="match status" value="1"/>
</dbReference>
<feature type="transmembrane region" description="Helical" evidence="1">
    <location>
        <begin position="184"/>
        <end position="202"/>
    </location>
</feature>
<keyword evidence="1" id="KW-1133">Transmembrane helix</keyword>
<organism evidence="3">
    <name type="scientific">marine metagenome</name>
    <dbReference type="NCBI Taxonomy" id="408172"/>
    <lineage>
        <taxon>unclassified sequences</taxon>
        <taxon>metagenomes</taxon>
        <taxon>ecological metagenomes</taxon>
    </lineage>
</organism>
<feature type="transmembrane region" description="Helical" evidence="1">
    <location>
        <begin position="17"/>
        <end position="38"/>
    </location>
</feature>
<proteinExistence type="predicted"/>
<feature type="domain" description="Phosphatidic acid phosphatase type 2/haloperoxidase" evidence="2">
    <location>
        <begin position="114"/>
        <end position="233"/>
    </location>
</feature>
<name>A0A381XP71_9ZZZZ</name>
<dbReference type="Pfam" id="PF01569">
    <property type="entry name" value="PAP2"/>
    <property type="match status" value="1"/>
</dbReference>
<keyword evidence="1" id="KW-0812">Transmembrane</keyword>
<feature type="transmembrane region" description="Helical" evidence="1">
    <location>
        <begin position="104"/>
        <end position="124"/>
    </location>
</feature>
<feature type="transmembrane region" description="Helical" evidence="1">
    <location>
        <begin position="214"/>
        <end position="232"/>
    </location>
</feature>
<dbReference type="AlphaFoldDB" id="A0A381XP71"/>
<evidence type="ECO:0000313" key="3">
    <source>
        <dbReference type="EMBL" id="SVA66574.1"/>
    </source>
</evidence>
<keyword evidence="1" id="KW-0472">Membrane</keyword>
<evidence type="ECO:0000259" key="2">
    <source>
        <dbReference type="Pfam" id="PF01569"/>
    </source>
</evidence>
<dbReference type="EMBL" id="UINC01015889">
    <property type="protein sequence ID" value="SVA66574.1"/>
    <property type="molecule type" value="Genomic_DNA"/>
</dbReference>
<feature type="transmembrane region" description="Helical" evidence="1">
    <location>
        <begin position="252"/>
        <end position="270"/>
    </location>
</feature>
<dbReference type="InterPro" id="IPR000326">
    <property type="entry name" value="PAP2/HPO"/>
</dbReference>